<dbReference type="SMART" id="SM00382">
    <property type="entry name" value="AAA"/>
    <property type="match status" value="1"/>
</dbReference>
<dbReference type="EMBL" id="BJXB01000014">
    <property type="protein sequence ID" value="GEM47653.1"/>
    <property type="molecule type" value="Genomic_DNA"/>
</dbReference>
<dbReference type="Gene3D" id="3.40.50.300">
    <property type="entry name" value="P-loop containing nucleotide triphosphate hydrolases"/>
    <property type="match status" value="1"/>
</dbReference>
<gene>
    <name evidence="5" type="ORF">DC3_32880</name>
</gene>
<keyword evidence="2" id="KW-0547">Nucleotide-binding</keyword>
<evidence type="ECO:0000256" key="3">
    <source>
        <dbReference type="ARBA" id="ARBA00022840"/>
    </source>
</evidence>
<dbReference type="InterPro" id="IPR027417">
    <property type="entry name" value="P-loop_NTPase"/>
</dbReference>
<evidence type="ECO:0000256" key="1">
    <source>
        <dbReference type="ARBA" id="ARBA00022448"/>
    </source>
</evidence>
<dbReference type="PROSITE" id="PS50893">
    <property type="entry name" value="ABC_TRANSPORTER_2"/>
    <property type="match status" value="1"/>
</dbReference>
<dbReference type="AlphaFoldDB" id="A0A511N466"/>
<comment type="caution">
    <text evidence="5">The sequence shown here is derived from an EMBL/GenBank/DDBJ whole genome shotgun (WGS) entry which is preliminary data.</text>
</comment>
<name>A0A511N466_DEIC1</name>
<dbReference type="InterPro" id="IPR003593">
    <property type="entry name" value="AAA+_ATPase"/>
</dbReference>
<dbReference type="PANTHER" id="PTHR42711">
    <property type="entry name" value="ABC TRANSPORTER ATP-BINDING PROTEIN"/>
    <property type="match status" value="1"/>
</dbReference>
<reference evidence="5 6" key="1">
    <citation type="submission" date="2019-07" db="EMBL/GenBank/DDBJ databases">
        <title>Whole genome shotgun sequence of Deinococcus cellulosilyticus NBRC 106333.</title>
        <authorList>
            <person name="Hosoyama A."/>
            <person name="Uohara A."/>
            <person name="Ohji S."/>
            <person name="Ichikawa N."/>
        </authorList>
    </citation>
    <scope>NUCLEOTIDE SEQUENCE [LARGE SCALE GENOMIC DNA]</scope>
    <source>
        <strain evidence="5 6">NBRC 106333</strain>
    </source>
</reference>
<accession>A0A511N466</accession>
<dbReference type="PANTHER" id="PTHR42711:SF13">
    <property type="entry name" value="ABC TRANSPORTER, ATP-BINDING PROTEIN"/>
    <property type="match status" value="1"/>
</dbReference>
<evidence type="ECO:0000313" key="5">
    <source>
        <dbReference type="EMBL" id="GEM47653.1"/>
    </source>
</evidence>
<protein>
    <submittedName>
        <fullName evidence="5">ABC transporter ATP-binding protein</fullName>
    </submittedName>
</protein>
<evidence type="ECO:0000313" key="6">
    <source>
        <dbReference type="Proteomes" id="UP000321306"/>
    </source>
</evidence>
<dbReference type="InterPro" id="IPR003439">
    <property type="entry name" value="ABC_transporter-like_ATP-bd"/>
</dbReference>
<dbReference type="Proteomes" id="UP000321306">
    <property type="component" value="Unassembled WGS sequence"/>
</dbReference>
<feature type="domain" description="ABC transporter" evidence="4">
    <location>
        <begin position="12"/>
        <end position="243"/>
    </location>
</feature>
<evidence type="ECO:0000259" key="4">
    <source>
        <dbReference type="PROSITE" id="PS50893"/>
    </source>
</evidence>
<dbReference type="GO" id="GO:0005524">
    <property type="term" value="F:ATP binding"/>
    <property type="evidence" value="ECO:0007669"/>
    <property type="project" value="UniProtKB-KW"/>
</dbReference>
<sequence length="316" mass="34542">MGRSWEDLLNIVTTTHLGKRFAEKQAVQDLNLHLKQGEIFGLLGHNGAGKTTTVRLLNGLLHPTEGEVRVFGMDPLKEGEAIRKRVGVLTETPALEERLTARENLQLFADLYDVPVQQVSAKIEQALRIVDLLDQADLKAGTFSKGMKQRLAIARAILHEPELLYLDEPTSGLDPVSSQHISDLVLTLTREKGTTVVLCTHDLKDAQKLCDRVAILEHGQVKLSGPPAELATGLGAGGALDLEVGPSQQDQALEICRTFASAARSGAGSLRLERIQRSQVPDLVQMLVHRGILVYGVTPHQATLEDVYFALHREGQ</sequence>
<dbReference type="PROSITE" id="PS00211">
    <property type="entry name" value="ABC_TRANSPORTER_1"/>
    <property type="match status" value="1"/>
</dbReference>
<proteinExistence type="predicted"/>
<dbReference type="RefSeq" id="WP_246130701.1">
    <property type="nucleotide sequence ID" value="NZ_BJXB01000014.1"/>
</dbReference>
<dbReference type="SUPFAM" id="SSF52540">
    <property type="entry name" value="P-loop containing nucleoside triphosphate hydrolases"/>
    <property type="match status" value="1"/>
</dbReference>
<keyword evidence="3 5" id="KW-0067">ATP-binding</keyword>
<keyword evidence="1" id="KW-0813">Transport</keyword>
<dbReference type="Pfam" id="PF00005">
    <property type="entry name" value="ABC_tran"/>
    <property type="match status" value="1"/>
</dbReference>
<organism evidence="5 6">
    <name type="scientific">Deinococcus cellulosilyticus (strain DSM 18568 / NBRC 106333 / KACC 11606 / 5516J-15)</name>
    <dbReference type="NCBI Taxonomy" id="1223518"/>
    <lineage>
        <taxon>Bacteria</taxon>
        <taxon>Thermotogati</taxon>
        <taxon>Deinococcota</taxon>
        <taxon>Deinococci</taxon>
        <taxon>Deinococcales</taxon>
        <taxon>Deinococcaceae</taxon>
        <taxon>Deinococcus</taxon>
    </lineage>
</organism>
<dbReference type="InterPro" id="IPR050763">
    <property type="entry name" value="ABC_transporter_ATP-binding"/>
</dbReference>
<evidence type="ECO:0000256" key="2">
    <source>
        <dbReference type="ARBA" id="ARBA00022741"/>
    </source>
</evidence>
<keyword evidence="6" id="KW-1185">Reference proteome</keyword>
<dbReference type="GO" id="GO:0016887">
    <property type="term" value="F:ATP hydrolysis activity"/>
    <property type="evidence" value="ECO:0007669"/>
    <property type="project" value="InterPro"/>
</dbReference>
<dbReference type="InterPro" id="IPR017871">
    <property type="entry name" value="ABC_transporter-like_CS"/>
</dbReference>